<dbReference type="Gene3D" id="3.30.950.10">
    <property type="entry name" value="Methyltransferase, Cobalt-precorrin-4 Transmethylase, Domain 2"/>
    <property type="match status" value="1"/>
</dbReference>
<sequence>MRSDKPLAPGLHIVATPIGNLGDITLRAIETLAKADLIAAEDTRVAAKLLRHLGLETPVVPYHDHNAQTMRPHLIERLQGGATIALVSDAGTPLVSDPGLKLVQAALDAGIPVTAAPGPCAAIAALTLAGLPTDRFCFCGFLPPKSAARQTALADLAAIPATLLFYEGPSRLAAMLGDAAQVLGKREAAVARELTKLHEEVVRGDLADLAARYAMLEPPRGELVVLIGPPTAQPAASAQDVDALLTAALQTHRTKDAATLVAAQTGLPRASLYERALALKP</sequence>
<dbReference type="InterPro" id="IPR014776">
    <property type="entry name" value="4pyrrole_Mease_sub2"/>
</dbReference>
<keyword evidence="1 6" id="KW-0963">Cytoplasm</keyword>
<dbReference type="InterPro" id="IPR018063">
    <property type="entry name" value="SAM_MeTrfase_RsmI_CS"/>
</dbReference>
<evidence type="ECO:0000313" key="9">
    <source>
        <dbReference type="EMBL" id="QCI78984.1"/>
    </source>
</evidence>
<accession>A0A4D7BZW1</accession>
<evidence type="ECO:0000259" key="7">
    <source>
        <dbReference type="Pfam" id="PF00590"/>
    </source>
</evidence>
<dbReference type="EC" id="2.1.1.198" evidence="6"/>
<dbReference type="PIRSF" id="PIRSF005917">
    <property type="entry name" value="MTase_YraL"/>
    <property type="match status" value="1"/>
</dbReference>
<dbReference type="Pfam" id="PF23016">
    <property type="entry name" value="RsmI_C"/>
    <property type="match status" value="1"/>
</dbReference>
<keyword evidence="2 6" id="KW-0698">rRNA processing</keyword>
<dbReference type="GO" id="GO:0070677">
    <property type="term" value="F:rRNA (cytosine-2'-O-)-methyltransferase activity"/>
    <property type="evidence" value="ECO:0007669"/>
    <property type="project" value="UniProtKB-UniRule"/>
</dbReference>
<feature type="domain" description="RsmI HTH" evidence="8">
    <location>
        <begin position="236"/>
        <end position="280"/>
    </location>
</feature>
<dbReference type="KEGG" id="hgn:E6W36_03490"/>
<dbReference type="Pfam" id="PF00590">
    <property type="entry name" value="TP_methylase"/>
    <property type="match status" value="1"/>
</dbReference>
<dbReference type="AlphaFoldDB" id="A0A4D7BZW1"/>
<keyword evidence="4 6" id="KW-0808">Transferase</keyword>
<organism evidence="9 10">
    <name type="scientific">Hankyongella ginsenosidimutans</name>
    <dbReference type="NCBI Taxonomy" id="1763828"/>
    <lineage>
        <taxon>Bacteria</taxon>
        <taxon>Pseudomonadati</taxon>
        <taxon>Pseudomonadota</taxon>
        <taxon>Alphaproteobacteria</taxon>
        <taxon>Sphingomonadales</taxon>
        <taxon>Sphingomonadaceae</taxon>
        <taxon>Hankyongella</taxon>
    </lineage>
</organism>
<protein>
    <recommendedName>
        <fullName evidence="6">Ribosomal RNA small subunit methyltransferase I</fullName>
        <ecNumber evidence="6">2.1.1.198</ecNumber>
    </recommendedName>
    <alternativeName>
        <fullName evidence="6">16S rRNA 2'-O-ribose C1402 methyltransferase</fullName>
    </alternativeName>
    <alternativeName>
        <fullName evidence="6">rRNA (cytidine-2'-O-)-methyltransferase RsmI</fullName>
    </alternativeName>
</protein>
<evidence type="ECO:0000313" key="10">
    <source>
        <dbReference type="Proteomes" id="UP000298714"/>
    </source>
</evidence>
<evidence type="ECO:0000259" key="8">
    <source>
        <dbReference type="Pfam" id="PF23016"/>
    </source>
</evidence>
<evidence type="ECO:0000256" key="4">
    <source>
        <dbReference type="ARBA" id="ARBA00022679"/>
    </source>
</evidence>
<dbReference type="InterPro" id="IPR014777">
    <property type="entry name" value="4pyrrole_Mease_sub1"/>
</dbReference>
<dbReference type="CDD" id="cd11648">
    <property type="entry name" value="RsmI"/>
    <property type="match status" value="1"/>
</dbReference>
<dbReference type="NCBIfam" id="TIGR00096">
    <property type="entry name" value="16S rRNA (cytidine(1402)-2'-O)-methyltransferase"/>
    <property type="match status" value="1"/>
</dbReference>
<dbReference type="InterPro" id="IPR008189">
    <property type="entry name" value="rRNA_ssu_MeTfrase_I"/>
</dbReference>
<comment type="catalytic activity">
    <reaction evidence="6">
        <text>cytidine(1402) in 16S rRNA + S-adenosyl-L-methionine = 2'-O-methylcytidine(1402) in 16S rRNA + S-adenosyl-L-homocysteine + H(+)</text>
        <dbReference type="Rhea" id="RHEA:42924"/>
        <dbReference type="Rhea" id="RHEA-COMP:10285"/>
        <dbReference type="Rhea" id="RHEA-COMP:10286"/>
        <dbReference type="ChEBI" id="CHEBI:15378"/>
        <dbReference type="ChEBI" id="CHEBI:57856"/>
        <dbReference type="ChEBI" id="CHEBI:59789"/>
        <dbReference type="ChEBI" id="CHEBI:74495"/>
        <dbReference type="ChEBI" id="CHEBI:82748"/>
        <dbReference type="EC" id="2.1.1.198"/>
    </reaction>
</comment>
<dbReference type="RefSeq" id="WP_222873781.1">
    <property type="nucleotide sequence ID" value="NZ_CP039704.1"/>
</dbReference>
<dbReference type="Gene3D" id="3.40.1010.10">
    <property type="entry name" value="Cobalt-precorrin-4 Transmethylase, Domain 1"/>
    <property type="match status" value="1"/>
</dbReference>
<keyword evidence="10" id="KW-1185">Reference proteome</keyword>
<dbReference type="InterPro" id="IPR053910">
    <property type="entry name" value="RsmI_HTH"/>
</dbReference>
<dbReference type="Proteomes" id="UP000298714">
    <property type="component" value="Chromosome"/>
</dbReference>
<reference evidence="10" key="1">
    <citation type="submission" date="2019-04" db="EMBL/GenBank/DDBJ databases">
        <title>Complete genome sequence of Sphingomonas sp. W1-2-3.</title>
        <authorList>
            <person name="Im W.T."/>
        </authorList>
    </citation>
    <scope>NUCLEOTIDE SEQUENCE [LARGE SCALE GENOMIC DNA]</scope>
    <source>
        <strain evidence="10">W1-2-3</strain>
    </source>
</reference>
<dbReference type="PANTHER" id="PTHR46111">
    <property type="entry name" value="RIBOSOMAL RNA SMALL SUBUNIT METHYLTRANSFERASE I"/>
    <property type="match status" value="1"/>
</dbReference>
<dbReference type="GO" id="GO:0005737">
    <property type="term" value="C:cytoplasm"/>
    <property type="evidence" value="ECO:0007669"/>
    <property type="project" value="UniProtKB-SubCell"/>
</dbReference>
<dbReference type="InterPro" id="IPR035996">
    <property type="entry name" value="4pyrrol_Methylase_sf"/>
</dbReference>
<dbReference type="InterPro" id="IPR000878">
    <property type="entry name" value="4pyrrol_Mease"/>
</dbReference>
<keyword evidence="3 6" id="KW-0489">Methyltransferase</keyword>
<dbReference type="HAMAP" id="MF_01877">
    <property type="entry name" value="16SrRNA_methyltr_I"/>
    <property type="match status" value="1"/>
</dbReference>
<dbReference type="FunFam" id="3.40.1010.10:FF:000007">
    <property type="entry name" value="Ribosomal RNA small subunit methyltransferase I"/>
    <property type="match status" value="1"/>
</dbReference>
<comment type="subcellular location">
    <subcellularLocation>
        <location evidence="6">Cytoplasm</location>
    </subcellularLocation>
</comment>
<evidence type="ECO:0000256" key="5">
    <source>
        <dbReference type="ARBA" id="ARBA00022691"/>
    </source>
</evidence>
<evidence type="ECO:0000256" key="2">
    <source>
        <dbReference type="ARBA" id="ARBA00022552"/>
    </source>
</evidence>
<gene>
    <name evidence="6 9" type="primary">rsmI</name>
    <name evidence="9" type="ORF">E6W36_03490</name>
</gene>
<name>A0A4D7BZW1_9SPHN</name>
<dbReference type="EMBL" id="CP039704">
    <property type="protein sequence ID" value="QCI78984.1"/>
    <property type="molecule type" value="Genomic_DNA"/>
</dbReference>
<comment type="function">
    <text evidence="6">Catalyzes the 2'-O-methylation of the ribose of cytidine 1402 (C1402) in 16S rRNA.</text>
</comment>
<keyword evidence="5 6" id="KW-0949">S-adenosyl-L-methionine</keyword>
<evidence type="ECO:0000256" key="6">
    <source>
        <dbReference type="HAMAP-Rule" id="MF_01877"/>
    </source>
</evidence>
<dbReference type="SUPFAM" id="SSF53790">
    <property type="entry name" value="Tetrapyrrole methylase"/>
    <property type="match status" value="1"/>
</dbReference>
<feature type="domain" description="Tetrapyrrole methylase" evidence="7">
    <location>
        <begin position="11"/>
        <end position="210"/>
    </location>
</feature>
<dbReference type="PANTHER" id="PTHR46111:SF1">
    <property type="entry name" value="RIBOSOMAL RNA SMALL SUBUNIT METHYLTRANSFERASE I"/>
    <property type="match status" value="1"/>
</dbReference>
<dbReference type="FunFam" id="3.30.950.10:FF:000002">
    <property type="entry name" value="Ribosomal RNA small subunit methyltransferase I"/>
    <property type="match status" value="1"/>
</dbReference>
<comment type="similarity">
    <text evidence="6">Belongs to the methyltransferase superfamily. RsmI family.</text>
</comment>
<evidence type="ECO:0000256" key="3">
    <source>
        <dbReference type="ARBA" id="ARBA00022603"/>
    </source>
</evidence>
<dbReference type="PROSITE" id="PS01296">
    <property type="entry name" value="RSMI"/>
    <property type="match status" value="1"/>
</dbReference>
<proteinExistence type="inferred from homology"/>
<evidence type="ECO:0000256" key="1">
    <source>
        <dbReference type="ARBA" id="ARBA00022490"/>
    </source>
</evidence>